<evidence type="ECO:0000256" key="6">
    <source>
        <dbReference type="ARBA" id="ARBA00022989"/>
    </source>
</evidence>
<comment type="similarity">
    <text evidence="2">Belongs to the binding-protein-dependent transport system permease family. FecCD subfamily.</text>
</comment>
<evidence type="ECO:0000313" key="10">
    <source>
        <dbReference type="EMBL" id="QAY73673.1"/>
    </source>
</evidence>
<keyword evidence="7 9" id="KW-0472">Membrane</keyword>
<dbReference type="CDD" id="cd06550">
    <property type="entry name" value="TM_ABC_iron-siderophores_like"/>
    <property type="match status" value="1"/>
</dbReference>
<keyword evidence="3" id="KW-0813">Transport</keyword>
<dbReference type="InterPro" id="IPR037294">
    <property type="entry name" value="ABC_BtuC-like"/>
</dbReference>
<dbReference type="OrthoDB" id="4455417at2"/>
<feature type="transmembrane region" description="Helical" evidence="9">
    <location>
        <begin position="59"/>
        <end position="79"/>
    </location>
</feature>
<feature type="transmembrane region" description="Helical" evidence="9">
    <location>
        <begin position="202"/>
        <end position="234"/>
    </location>
</feature>
<evidence type="ECO:0000313" key="11">
    <source>
        <dbReference type="Proteomes" id="UP000291259"/>
    </source>
</evidence>
<dbReference type="InterPro" id="IPR000522">
    <property type="entry name" value="ABC_transptr_permease_BtuC"/>
</dbReference>
<feature type="transmembrane region" description="Helical" evidence="9">
    <location>
        <begin position="299"/>
        <end position="320"/>
    </location>
</feature>
<dbReference type="GO" id="GO:0005886">
    <property type="term" value="C:plasma membrane"/>
    <property type="evidence" value="ECO:0007669"/>
    <property type="project" value="UniProtKB-SubCell"/>
</dbReference>
<feature type="region of interest" description="Disordered" evidence="8">
    <location>
        <begin position="1"/>
        <end position="23"/>
    </location>
</feature>
<sequence length="356" mass="35334">MTTTASPDVSTAPRSSTGAFRGDRRARSARSILVTSALAVAVAVGFVVSMMLGSYVLDAGSVVAATLGLPAEASAVFVVRELRLPRALTAVFVGLALGAAGIVFQRLLRNPLAAPDMIGISAGASTAAVAAIVFTSAGGLLLPAAAVVGGLATAIVVYLLAWRRGVAGNRFVLVGIGVAALLESITGYLLTRAEISDARAAITWLVGSVGLAGPEVLTALVLAVLALVPLLAVIGRASGVLELGTDAARGLGLRPQAATALVLGASVVLVAAATAAAGPIAFVALMAGPIAERLLGTGGARVVASALVGAILVTAADLIAQHALPTPISTGIVTGLVGAPYIAWLLIRSDRRGARR</sequence>
<feature type="transmembrane region" description="Helical" evidence="9">
    <location>
        <begin position="167"/>
        <end position="190"/>
    </location>
</feature>
<evidence type="ECO:0000256" key="5">
    <source>
        <dbReference type="ARBA" id="ARBA00022692"/>
    </source>
</evidence>
<feature type="transmembrane region" description="Helical" evidence="9">
    <location>
        <begin position="117"/>
        <end position="134"/>
    </location>
</feature>
<name>A0A4P6FF45_9MICO</name>
<evidence type="ECO:0000256" key="8">
    <source>
        <dbReference type="SAM" id="MobiDB-lite"/>
    </source>
</evidence>
<dbReference type="EMBL" id="CP035491">
    <property type="protein sequence ID" value="QAY73673.1"/>
    <property type="molecule type" value="Genomic_DNA"/>
</dbReference>
<protein>
    <submittedName>
        <fullName evidence="10">Iron ABC transporter permease</fullName>
    </submittedName>
</protein>
<dbReference type="GO" id="GO:0022857">
    <property type="term" value="F:transmembrane transporter activity"/>
    <property type="evidence" value="ECO:0007669"/>
    <property type="project" value="InterPro"/>
</dbReference>
<evidence type="ECO:0000256" key="9">
    <source>
        <dbReference type="SAM" id="Phobius"/>
    </source>
</evidence>
<dbReference type="Pfam" id="PF01032">
    <property type="entry name" value="FecCD"/>
    <property type="match status" value="1"/>
</dbReference>
<evidence type="ECO:0000256" key="7">
    <source>
        <dbReference type="ARBA" id="ARBA00023136"/>
    </source>
</evidence>
<dbReference type="SUPFAM" id="SSF81345">
    <property type="entry name" value="ABC transporter involved in vitamin B12 uptake, BtuC"/>
    <property type="match status" value="1"/>
</dbReference>
<dbReference type="RefSeq" id="WP_129191150.1">
    <property type="nucleotide sequence ID" value="NZ_CP035491.1"/>
</dbReference>
<evidence type="ECO:0000256" key="3">
    <source>
        <dbReference type="ARBA" id="ARBA00022448"/>
    </source>
</evidence>
<keyword evidence="6 9" id="KW-1133">Transmembrane helix</keyword>
<reference evidence="10 11" key="1">
    <citation type="submission" date="2019-01" db="EMBL/GenBank/DDBJ databases">
        <title>Genome sequencing of strain FW100M-8.</title>
        <authorList>
            <person name="Heo J."/>
            <person name="Kim S.-J."/>
            <person name="Kim J.-S."/>
            <person name="Hong S.-B."/>
            <person name="Kwon S.-W."/>
        </authorList>
    </citation>
    <scope>NUCLEOTIDE SEQUENCE [LARGE SCALE GENOMIC DNA]</scope>
    <source>
        <strain evidence="10 11">FW100M-8</strain>
    </source>
</reference>
<keyword evidence="11" id="KW-1185">Reference proteome</keyword>
<accession>A0A4P6FF45</accession>
<proteinExistence type="inferred from homology"/>
<dbReference type="KEGG" id="agf:ET445_10290"/>
<dbReference type="PANTHER" id="PTHR30472">
    <property type="entry name" value="FERRIC ENTEROBACTIN TRANSPORT SYSTEM PERMEASE PROTEIN"/>
    <property type="match status" value="1"/>
</dbReference>
<evidence type="ECO:0000256" key="1">
    <source>
        <dbReference type="ARBA" id="ARBA00004651"/>
    </source>
</evidence>
<dbReference type="Proteomes" id="UP000291259">
    <property type="component" value="Chromosome"/>
</dbReference>
<feature type="transmembrane region" description="Helical" evidence="9">
    <location>
        <begin position="31"/>
        <end position="53"/>
    </location>
</feature>
<dbReference type="GO" id="GO:0033214">
    <property type="term" value="P:siderophore-iron import into cell"/>
    <property type="evidence" value="ECO:0007669"/>
    <property type="project" value="TreeGrafter"/>
</dbReference>
<feature type="transmembrane region" description="Helical" evidence="9">
    <location>
        <begin position="141"/>
        <end position="161"/>
    </location>
</feature>
<evidence type="ECO:0000256" key="2">
    <source>
        <dbReference type="ARBA" id="ARBA00007935"/>
    </source>
</evidence>
<dbReference type="PANTHER" id="PTHR30472:SF24">
    <property type="entry name" value="FERRIC ENTEROBACTIN TRANSPORT SYSTEM PERMEASE PROTEIN FEPG"/>
    <property type="match status" value="1"/>
</dbReference>
<dbReference type="Gene3D" id="1.10.3470.10">
    <property type="entry name" value="ABC transporter involved in vitamin B12 uptake, BtuC"/>
    <property type="match status" value="1"/>
</dbReference>
<organism evidence="10 11">
    <name type="scientific">Agromyces protaetiae</name>
    <dbReference type="NCBI Taxonomy" id="2509455"/>
    <lineage>
        <taxon>Bacteria</taxon>
        <taxon>Bacillati</taxon>
        <taxon>Actinomycetota</taxon>
        <taxon>Actinomycetes</taxon>
        <taxon>Micrococcales</taxon>
        <taxon>Microbacteriaceae</taxon>
        <taxon>Agromyces</taxon>
    </lineage>
</organism>
<feature type="transmembrane region" description="Helical" evidence="9">
    <location>
        <begin position="86"/>
        <end position="105"/>
    </location>
</feature>
<evidence type="ECO:0000256" key="4">
    <source>
        <dbReference type="ARBA" id="ARBA00022475"/>
    </source>
</evidence>
<feature type="transmembrane region" description="Helical" evidence="9">
    <location>
        <begin position="326"/>
        <end position="347"/>
    </location>
</feature>
<keyword evidence="4" id="KW-1003">Cell membrane</keyword>
<dbReference type="AlphaFoldDB" id="A0A4P6FF45"/>
<feature type="compositionally biased region" description="Polar residues" evidence="8">
    <location>
        <begin position="1"/>
        <end position="18"/>
    </location>
</feature>
<keyword evidence="5 9" id="KW-0812">Transmembrane</keyword>
<comment type="subcellular location">
    <subcellularLocation>
        <location evidence="1">Cell membrane</location>
        <topology evidence="1">Multi-pass membrane protein</topology>
    </subcellularLocation>
</comment>
<gene>
    <name evidence="10" type="ORF">ET445_10290</name>
</gene>
<feature type="transmembrane region" description="Helical" evidence="9">
    <location>
        <begin position="260"/>
        <end position="287"/>
    </location>
</feature>